<keyword evidence="13" id="KW-1185">Reference proteome</keyword>
<proteinExistence type="inferred from homology"/>
<evidence type="ECO:0000256" key="11">
    <source>
        <dbReference type="SAM" id="Phobius"/>
    </source>
</evidence>
<accession>A0A0D7BKA4</accession>
<keyword evidence="7 11" id="KW-0472">Membrane</keyword>
<dbReference type="InterPro" id="IPR050324">
    <property type="entry name" value="CDP-alcohol_PTase-I"/>
</dbReference>
<name>A0A0D7BKA4_9AGAR</name>
<dbReference type="FunFam" id="1.20.120.1760:FF:000017">
    <property type="entry name" value="Phosphatidyl synthase"/>
    <property type="match status" value="1"/>
</dbReference>
<dbReference type="OrthoDB" id="10020554at2759"/>
<evidence type="ECO:0000256" key="5">
    <source>
        <dbReference type="ARBA" id="ARBA00022989"/>
    </source>
</evidence>
<evidence type="ECO:0000256" key="9">
    <source>
        <dbReference type="ARBA" id="ARBA00023264"/>
    </source>
</evidence>
<keyword evidence="3 10" id="KW-0808">Transferase</keyword>
<dbReference type="Pfam" id="PF01066">
    <property type="entry name" value="CDP-OH_P_transf"/>
    <property type="match status" value="1"/>
</dbReference>
<feature type="transmembrane region" description="Helical" evidence="11">
    <location>
        <begin position="249"/>
        <end position="271"/>
    </location>
</feature>
<evidence type="ECO:0000256" key="3">
    <source>
        <dbReference type="ARBA" id="ARBA00022679"/>
    </source>
</evidence>
<gene>
    <name evidence="12" type="ORF">CYLTODRAFT_370758</name>
</gene>
<dbReference type="PANTHER" id="PTHR14269">
    <property type="entry name" value="CDP-DIACYLGLYCEROL--GLYCEROL-3-PHOSPHATE 3-PHOSPHATIDYLTRANSFERASE-RELATED"/>
    <property type="match status" value="1"/>
</dbReference>
<reference evidence="12 13" key="1">
    <citation type="journal article" date="2015" name="Fungal Genet. Biol.">
        <title>Evolution of novel wood decay mechanisms in Agaricales revealed by the genome sequences of Fistulina hepatica and Cylindrobasidium torrendii.</title>
        <authorList>
            <person name="Floudas D."/>
            <person name="Held B.W."/>
            <person name="Riley R."/>
            <person name="Nagy L.G."/>
            <person name="Koehler G."/>
            <person name="Ransdell A.S."/>
            <person name="Younus H."/>
            <person name="Chow J."/>
            <person name="Chiniquy J."/>
            <person name="Lipzen A."/>
            <person name="Tritt A."/>
            <person name="Sun H."/>
            <person name="Haridas S."/>
            <person name="LaButti K."/>
            <person name="Ohm R.A."/>
            <person name="Kues U."/>
            <person name="Blanchette R.A."/>
            <person name="Grigoriev I.V."/>
            <person name="Minto R.E."/>
            <person name="Hibbett D.S."/>
        </authorList>
    </citation>
    <scope>NUCLEOTIDE SEQUENCE [LARGE SCALE GENOMIC DNA]</scope>
    <source>
        <strain evidence="12 13">FP15055 ss-10</strain>
    </source>
</reference>
<keyword evidence="2" id="KW-0444">Lipid biosynthesis</keyword>
<dbReference type="InterPro" id="IPR043130">
    <property type="entry name" value="CDP-OH_PTrfase_TM_dom"/>
</dbReference>
<evidence type="ECO:0000256" key="7">
    <source>
        <dbReference type="ARBA" id="ARBA00023136"/>
    </source>
</evidence>
<dbReference type="PROSITE" id="PS00379">
    <property type="entry name" value="CDP_ALCOHOL_P_TRANSF"/>
    <property type="match status" value="1"/>
</dbReference>
<sequence length="278" mass="30820">MSYPGLRAMFRPCNLRARQCAFTRTPKTAFRSFTSSAFLRNEERDKPRPRLSERIQQRIPESIRNKLPDTIRENIYTIPNALTMSRIIACPFLGWAIVESNFTVATALLAYAGLTDLADGWIARRFKMNSVLGTILDPAADKTLMTTLTVTLAVQGCLPVPLAVIIVGRDVLLSLSAFWIRYTSLPAPKTFSRYWDFSIPSAEVNPTGISKVNTALQLLLMGSTTVAQILPAIIGIIDMNVFLTGFQWLVGSTTIASGLSYIFSSTAVRIIRPKDKQP</sequence>
<comment type="subcellular location">
    <subcellularLocation>
        <location evidence="1">Membrane</location>
        <topology evidence="1">Multi-pass membrane protein</topology>
    </subcellularLocation>
</comment>
<dbReference type="EMBL" id="KN880466">
    <property type="protein sequence ID" value="KIY70544.1"/>
    <property type="molecule type" value="Genomic_DNA"/>
</dbReference>
<evidence type="ECO:0000256" key="6">
    <source>
        <dbReference type="ARBA" id="ARBA00023098"/>
    </source>
</evidence>
<feature type="transmembrane region" description="Helical" evidence="11">
    <location>
        <begin position="218"/>
        <end position="237"/>
    </location>
</feature>
<dbReference type="AlphaFoldDB" id="A0A0D7BKA4"/>
<dbReference type="Gene3D" id="1.20.120.1760">
    <property type="match status" value="1"/>
</dbReference>
<evidence type="ECO:0000256" key="2">
    <source>
        <dbReference type="ARBA" id="ARBA00022516"/>
    </source>
</evidence>
<evidence type="ECO:0000313" key="13">
    <source>
        <dbReference type="Proteomes" id="UP000054007"/>
    </source>
</evidence>
<evidence type="ECO:0000313" key="12">
    <source>
        <dbReference type="EMBL" id="KIY70544.1"/>
    </source>
</evidence>
<dbReference type="InterPro" id="IPR048254">
    <property type="entry name" value="CDP_ALCOHOL_P_TRANSF_CS"/>
</dbReference>
<dbReference type="Proteomes" id="UP000054007">
    <property type="component" value="Unassembled WGS sequence"/>
</dbReference>
<dbReference type="STRING" id="1314674.A0A0D7BKA4"/>
<protein>
    <recommendedName>
        <fullName evidence="14">CDP-alcohol phosphatidyltransferase</fullName>
    </recommendedName>
</protein>
<keyword evidence="9" id="KW-1208">Phospholipid metabolism</keyword>
<dbReference type="GO" id="GO:0016020">
    <property type="term" value="C:membrane"/>
    <property type="evidence" value="ECO:0007669"/>
    <property type="project" value="UniProtKB-SubCell"/>
</dbReference>
<dbReference type="PANTHER" id="PTHR14269:SF60">
    <property type="entry name" value="CARDIOLIPIN SYNTHASE (CMP-FORMING)"/>
    <property type="match status" value="1"/>
</dbReference>
<organism evidence="12 13">
    <name type="scientific">Cylindrobasidium torrendii FP15055 ss-10</name>
    <dbReference type="NCBI Taxonomy" id="1314674"/>
    <lineage>
        <taxon>Eukaryota</taxon>
        <taxon>Fungi</taxon>
        <taxon>Dikarya</taxon>
        <taxon>Basidiomycota</taxon>
        <taxon>Agaricomycotina</taxon>
        <taxon>Agaricomycetes</taxon>
        <taxon>Agaricomycetidae</taxon>
        <taxon>Agaricales</taxon>
        <taxon>Marasmiineae</taxon>
        <taxon>Physalacriaceae</taxon>
        <taxon>Cylindrobasidium</taxon>
    </lineage>
</organism>
<evidence type="ECO:0000256" key="1">
    <source>
        <dbReference type="ARBA" id="ARBA00004141"/>
    </source>
</evidence>
<dbReference type="GO" id="GO:0043337">
    <property type="term" value="F:cardiolipin synthase (CMP-forming)"/>
    <property type="evidence" value="ECO:0007669"/>
    <property type="project" value="TreeGrafter"/>
</dbReference>
<keyword evidence="6" id="KW-0443">Lipid metabolism</keyword>
<comment type="similarity">
    <text evidence="10">Belongs to the CDP-alcohol phosphatidyltransferase class-I family.</text>
</comment>
<keyword evidence="8" id="KW-0594">Phospholipid biosynthesis</keyword>
<dbReference type="GO" id="GO:0005739">
    <property type="term" value="C:mitochondrion"/>
    <property type="evidence" value="ECO:0007669"/>
    <property type="project" value="TreeGrafter"/>
</dbReference>
<evidence type="ECO:0000256" key="10">
    <source>
        <dbReference type="RuleBase" id="RU003750"/>
    </source>
</evidence>
<evidence type="ECO:0000256" key="8">
    <source>
        <dbReference type="ARBA" id="ARBA00023209"/>
    </source>
</evidence>
<keyword evidence="4 11" id="KW-0812">Transmembrane</keyword>
<evidence type="ECO:0008006" key="14">
    <source>
        <dbReference type="Google" id="ProtNLM"/>
    </source>
</evidence>
<dbReference type="InterPro" id="IPR000462">
    <property type="entry name" value="CDP-OH_P_trans"/>
</dbReference>
<evidence type="ECO:0000256" key="4">
    <source>
        <dbReference type="ARBA" id="ARBA00022692"/>
    </source>
</evidence>
<dbReference type="GO" id="GO:0032049">
    <property type="term" value="P:cardiolipin biosynthetic process"/>
    <property type="evidence" value="ECO:0007669"/>
    <property type="project" value="TreeGrafter"/>
</dbReference>
<keyword evidence="5 11" id="KW-1133">Transmembrane helix</keyword>